<evidence type="ECO:0000313" key="2">
    <source>
        <dbReference type="EMBL" id="PRW58064.1"/>
    </source>
</evidence>
<keyword evidence="3" id="KW-1185">Reference proteome</keyword>
<evidence type="ECO:0000313" key="3">
    <source>
        <dbReference type="Proteomes" id="UP000239899"/>
    </source>
</evidence>
<name>A0A2P6TVI0_CHLSO</name>
<proteinExistence type="predicted"/>
<reference evidence="2 3" key="1">
    <citation type="journal article" date="2018" name="Plant J.">
        <title>Genome sequences of Chlorella sorokiniana UTEX 1602 and Micractinium conductrix SAG 241.80: implications to maltose excretion by a green alga.</title>
        <authorList>
            <person name="Arriola M.B."/>
            <person name="Velmurugan N."/>
            <person name="Zhang Y."/>
            <person name="Plunkett M.H."/>
            <person name="Hondzo H."/>
            <person name="Barney B.M."/>
        </authorList>
    </citation>
    <scope>NUCLEOTIDE SEQUENCE [LARGE SCALE GENOMIC DNA]</scope>
    <source>
        <strain evidence="3">UTEX 1602</strain>
    </source>
</reference>
<comment type="caution">
    <text evidence="2">The sequence shown here is derived from an EMBL/GenBank/DDBJ whole genome shotgun (WGS) entry which is preliminary data.</text>
</comment>
<accession>A0A2P6TVI0</accession>
<feature type="transmembrane region" description="Helical" evidence="1">
    <location>
        <begin position="98"/>
        <end position="119"/>
    </location>
</feature>
<keyword evidence="1" id="KW-0812">Transmembrane</keyword>
<evidence type="ECO:0000256" key="1">
    <source>
        <dbReference type="SAM" id="Phobius"/>
    </source>
</evidence>
<sequence length="358" mass="34317">MLRAALPSHLVAPTPAVAARHAGLRALPPRPTRAAARPAAASARHTAQAAPVVLAEAAALGLWKPALVAAAAPLTGVAAAGAALLAGLSLDGKDLKGAILAAAGLTVAAQLAPFLAQAALGAAPALEPTALLAAAAKNVLLPLLAGVAVKAALPGQVVAVAPLLPIAALALVSLVCGTVVAGSAEAARAAGGRLFGAVAAAQAGTAALLFASSKAGLPVQGGPIAAGTLVGAAGAALAHTLAPAQPLLAVACVGSALVSALAALLPGAAQPVLTGATGVSSSAQSDGAQYLREVLQIPLSPKPAAAYSWQLPADTYLTVLRSRDEGAAQAAASAPAVPANVAEARAWIAAWRGKQRCA</sequence>
<dbReference type="AlphaFoldDB" id="A0A2P6TVI0"/>
<keyword evidence="1" id="KW-1133">Transmembrane helix</keyword>
<dbReference type="OrthoDB" id="10663569at2759"/>
<feature type="transmembrane region" description="Helical" evidence="1">
    <location>
        <begin position="194"/>
        <end position="211"/>
    </location>
</feature>
<feature type="transmembrane region" description="Helical" evidence="1">
    <location>
        <begin position="223"/>
        <end position="241"/>
    </location>
</feature>
<gene>
    <name evidence="2" type="ORF">C2E21_3633</name>
</gene>
<organism evidence="2 3">
    <name type="scientific">Chlorella sorokiniana</name>
    <name type="common">Freshwater green alga</name>
    <dbReference type="NCBI Taxonomy" id="3076"/>
    <lineage>
        <taxon>Eukaryota</taxon>
        <taxon>Viridiplantae</taxon>
        <taxon>Chlorophyta</taxon>
        <taxon>core chlorophytes</taxon>
        <taxon>Trebouxiophyceae</taxon>
        <taxon>Chlorellales</taxon>
        <taxon>Chlorellaceae</taxon>
        <taxon>Chlorella clade</taxon>
        <taxon>Chlorella</taxon>
    </lineage>
</organism>
<feature type="transmembrane region" description="Helical" evidence="1">
    <location>
        <begin position="247"/>
        <end position="265"/>
    </location>
</feature>
<protein>
    <submittedName>
        <fullName evidence="2">Bile acid:sodium symporter</fullName>
    </submittedName>
</protein>
<keyword evidence="1" id="KW-0472">Membrane</keyword>
<feature type="transmembrane region" description="Helical" evidence="1">
    <location>
        <begin position="66"/>
        <end position="86"/>
    </location>
</feature>
<dbReference type="Gene3D" id="1.20.1530.20">
    <property type="match status" value="1"/>
</dbReference>
<dbReference type="Proteomes" id="UP000239899">
    <property type="component" value="Unassembled WGS sequence"/>
</dbReference>
<feature type="transmembrane region" description="Helical" evidence="1">
    <location>
        <begin position="160"/>
        <end position="182"/>
    </location>
</feature>
<dbReference type="EMBL" id="LHPG02000006">
    <property type="protein sequence ID" value="PRW58064.1"/>
    <property type="molecule type" value="Genomic_DNA"/>
</dbReference>
<dbReference type="InterPro" id="IPR038770">
    <property type="entry name" value="Na+/solute_symporter_sf"/>
</dbReference>